<dbReference type="PANTHER" id="PTHR33437">
    <property type="entry name" value="OS06G0361200 PROTEIN"/>
    <property type="match status" value="1"/>
</dbReference>
<organism evidence="1">
    <name type="scientific">Sesamum radiatum</name>
    <name type="common">Black benniseed</name>
    <dbReference type="NCBI Taxonomy" id="300843"/>
    <lineage>
        <taxon>Eukaryota</taxon>
        <taxon>Viridiplantae</taxon>
        <taxon>Streptophyta</taxon>
        <taxon>Embryophyta</taxon>
        <taxon>Tracheophyta</taxon>
        <taxon>Spermatophyta</taxon>
        <taxon>Magnoliopsida</taxon>
        <taxon>eudicotyledons</taxon>
        <taxon>Gunneridae</taxon>
        <taxon>Pentapetalae</taxon>
        <taxon>asterids</taxon>
        <taxon>lamiids</taxon>
        <taxon>Lamiales</taxon>
        <taxon>Pedaliaceae</taxon>
        <taxon>Sesamum</taxon>
    </lineage>
</organism>
<sequence>MSGKKKDAPRERRPRKLTLKEMQIKQYLFLDSDVFEIFDGLLNTNLIELPAMKRSEEARKTDGPNYCKRHRLMGHPIYDCFIFIDKVM</sequence>
<name>A0AAW2TWU5_SESRA</name>
<proteinExistence type="predicted"/>
<reference evidence="1" key="2">
    <citation type="journal article" date="2024" name="Plant">
        <title>Genomic evolution and insights into agronomic trait innovations of Sesamum species.</title>
        <authorList>
            <person name="Miao H."/>
            <person name="Wang L."/>
            <person name="Qu L."/>
            <person name="Liu H."/>
            <person name="Sun Y."/>
            <person name="Le M."/>
            <person name="Wang Q."/>
            <person name="Wei S."/>
            <person name="Zheng Y."/>
            <person name="Lin W."/>
            <person name="Duan Y."/>
            <person name="Cao H."/>
            <person name="Xiong S."/>
            <person name="Wang X."/>
            <person name="Wei L."/>
            <person name="Li C."/>
            <person name="Ma Q."/>
            <person name="Ju M."/>
            <person name="Zhao R."/>
            <person name="Li G."/>
            <person name="Mu C."/>
            <person name="Tian Q."/>
            <person name="Mei H."/>
            <person name="Zhang T."/>
            <person name="Gao T."/>
            <person name="Zhang H."/>
        </authorList>
    </citation>
    <scope>NUCLEOTIDE SEQUENCE</scope>
    <source>
        <strain evidence="1">G02</strain>
    </source>
</reference>
<dbReference type="EMBL" id="JACGWJ010000007">
    <property type="protein sequence ID" value="KAL0409495.1"/>
    <property type="molecule type" value="Genomic_DNA"/>
</dbReference>
<evidence type="ECO:0000313" key="1">
    <source>
        <dbReference type="EMBL" id="KAL0409495.1"/>
    </source>
</evidence>
<comment type="caution">
    <text evidence="1">The sequence shown here is derived from an EMBL/GenBank/DDBJ whole genome shotgun (WGS) entry which is preliminary data.</text>
</comment>
<dbReference type="AlphaFoldDB" id="A0AAW2TWU5"/>
<reference evidence="1" key="1">
    <citation type="submission" date="2020-06" db="EMBL/GenBank/DDBJ databases">
        <authorList>
            <person name="Li T."/>
            <person name="Hu X."/>
            <person name="Zhang T."/>
            <person name="Song X."/>
            <person name="Zhang H."/>
            <person name="Dai N."/>
            <person name="Sheng W."/>
            <person name="Hou X."/>
            <person name="Wei L."/>
        </authorList>
    </citation>
    <scope>NUCLEOTIDE SEQUENCE</scope>
    <source>
        <strain evidence="1">G02</strain>
        <tissue evidence="1">Leaf</tissue>
    </source>
</reference>
<protein>
    <submittedName>
        <fullName evidence="1">Uncharacterized protein</fullName>
    </submittedName>
</protein>
<dbReference type="PANTHER" id="PTHR33437:SF2">
    <property type="entry name" value="OS06G0361200 PROTEIN"/>
    <property type="match status" value="1"/>
</dbReference>
<accession>A0AAW2TWU5</accession>
<gene>
    <name evidence="1" type="ORF">Sradi_1883900</name>
</gene>